<dbReference type="InterPro" id="IPR049625">
    <property type="entry name" value="Glyco_transf_61_cat"/>
</dbReference>
<protein>
    <recommendedName>
        <fullName evidence="2">Glycosyltransferase 61 catalytic domain-containing protein</fullName>
    </recommendedName>
</protein>
<dbReference type="EMBL" id="JACAZF010000007">
    <property type="protein sequence ID" value="KAF7298984.1"/>
    <property type="molecule type" value="Genomic_DNA"/>
</dbReference>
<feature type="region of interest" description="Disordered" evidence="1">
    <location>
        <begin position="915"/>
        <end position="947"/>
    </location>
</feature>
<accession>A0A8H6SGJ0</accession>
<feature type="region of interest" description="Disordered" evidence="1">
    <location>
        <begin position="499"/>
        <end position="675"/>
    </location>
</feature>
<feature type="compositionally biased region" description="Basic residues" evidence="1">
    <location>
        <begin position="615"/>
        <end position="627"/>
    </location>
</feature>
<dbReference type="GO" id="GO:0016757">
    <property type="term" value="F:glycosyltransferase activity"/>
    <property type="evidence" value="ECO:0007669"/>
    <property type="project" value="InterPro"/>
</dbReference>
<evidence type="ECO:0000259" key="2">
    <source>
        <dbReference type="Pfam" id="PF04577"/>
    </source>
</evidence>
<dbReference type="OrthoDB" id="529273at2759"/>
<comment type="caution">
    <text evidence="3">The sequence shown here is derived from an EMBL/GenBank/DDBJ whole genome shotgun (WGS) entry which is preliminary data.</text>
</comment>
<dbReference type="CDD" id="cd01763">
    <property type="entry name" value="Ubl_SUMO_like"/>
    <property type="match status" value="1"/>
</dbReference>
<dbReference type="Proteomes" id="UP000636479">
    <property type="component" value="Unassembled WGS sequence"/>
</dbReference>
<dbReference type="GeneID" id="59347646"/>
<dbReference type="AlphaFoldDB" id="A0A8H6SGJ0"/>
<sequence length="968" mass="107107">MHILSLLFSHDSAPQEILIEQSNRDNFPPDPPPPEKIVFHTKGTTTTLIQVTTTTALATTTATIVSQPSAGPSSDSPLDFVPDLPPTTLVAHAPGWTVFRDIFMSNDTFYVVTDQPSEFPEIRMMISTPLESLAEDENIKAREPSQWSMSFITPVEAGRKWGADVRHGRRNRVSSVDGNTVLVNEPTQFLRHYYHLVAELIFGTQAIWHGAFTAPSNDTERDYSLGPFPPPRLPSIALYSPARMLMVGAILRDSIAILCAQPFLARQSKKRRVGRIVASFRGQLCGSQTQRIAAEAYEAMHNKNQLAGIRVGGWWEPLRAAALRFAGAEVDAFENTEQVSLDSDIREGDPKLAMPSKIVITYISRQGVKRRKLTPKAHEGLVHSLEELVKRKGPSWELNIVEAEKLTRDQQLQLAARTTILLGVHGNGLTHLVMMPPTRISTVIEIFYPGGFAHDYQWTTRALGMKHFAIWDDKYRTEGAGEGKPDVNYPEGFQEDYIPMSSAVPRPRPRPRPVPRAKVAQTASASNAPIDDDSMFIRNKSRDTTTWQKFEALDNASRKKTPRSDTEDDSDSPRPKKQSKTKTRQAAHAEMRRVLSNEPSTNSESDIEILDTPSKQKKKGKQRRSRSRSLTPPPAIPEQQLRDARAIVRQALGGGSERQSRSPTPPPIEANNSIEYAPEIQSILRAAQTRSGREESSEAEGSRETIELTISWKQHPKDTRPPTWKEPIIWKIHRTDNFHRVMDEAADEAKILLANLVLSHNHTRIFPSASPASLGLWDDAELEACEQGTWDYIRSHSTTNPIIASPVKRKPAVVEEEDGVLVVSDTDSSIIEVDTQPDSDSDHDEASAAEHQGGGEGANENNHGDSFKLILRSALTTNKDISLNVRSTTKCGTIVQAFLKKAGIADNYPAVIAGTSTSKGPRKRGKGKKGAEPAKEPKLEIDGDRVGNDEAIGNYELEDGDVVDVVGL</sequence>
<organism evidence="3 4">
    <name type="scientific">Mycena indigotica</name>
    <dbReference type="NCBI Taxonomy" id="2126181"/>
    <lineage>
        <taxon>Eukaryota</taxon>
        <taxon>Fungi</taxon>
        <taxon>Dikarya</taxon>
        <taxon>Basidiomycota</taxon>
        <taxon>Agaricomycotina</taxon>
        <taxon>Agaricomycetes</taxon>
        <taxon>Agaricomycetidae</taxon>
        <taxon>Agaricales</taxon>
        <taxon>Marasmiineae</taxon>
        <taxon>Mycenaceae</taxon>
        <taxon>Mycena</taxon>
    </lineage>
</organism>
<dbReference type="Gene3D" id="3.10.20.90">
    <property type="entry name" value="Phosphatidylinositol 3-kinase Catalytic Subunit, Chain A, domain 1"/>
    <property type="match status" value="2"/>
</dbReference>
<keyword evidence="4" id="KW-1185">Reference proteome</keyword>
<feature type="compositionally biased region" description="Basic and acidic residues" evidence="1">
    <location>
        <begin position="929"/>
        <end position="947"/>
    </location>
</feature>
<feature type="compositionally biased region" description="Basic residues" evidence="1">
    <location>
        <begin position="575"/>
        <end position="585"/>
    </location>
</feature>
<reference evidence="3" key="1">
    <citation type="submission" date="2020-05" db="EMBL/GenBank/DDBJ databases">
        <title>Mycena genomes resolve the evolution of fungal bioluminescence.</title>
        <authorList>
            <person name="Tsai I.J."/>
        </authorList>
    </citation>
    <scope>NUCLEOTIDE SEQUENCE</scope>
    <source>
        <strain evidence="3">171206Taipei</strain>
    </source>
</reference>
<proteinExistence type="predicted"/>
<evidence type="ECO:0000313" key="4">
    <source>
        <dbReference type="Proteomes" id="UP000636479"/>
    </source>
</evidence>
<feature type="domain" description="Glycosyltransferase 61 catalytic" evidence="2">
    <location>
        <begin position="346"/>
        <end position="438"/>
    </location>
</feature>
<name>A0A8H6SGJ0_9AGAR</name>
<dbReference type="Pfam" id="PF04577">
    <property type="entry name" value="Glyco_transf_61"/>
    <property type="match status" value="1"/>
</dbReference>
<gene>
    <name evidence="3" type="ORF">MIND_00846600</name>
</gene>
<feature type="region of interest" description="Disordered" evidence="1">
    <location>
        <begin position="825"/>
        <end position="864"/>
    </location>
</feature>
<evidence type="ECO:0000313" key="3">
    <source>
        <dbReference type="EMBL" id="KAF7298984.1"/>
    </source>
</evidence>
<evidence type="ECO:0000256" key="1">
    <source>
        <dbReference type="SAM" id="MobiDB-lite"/>
    </source>
</evidence>
<dbReference type="RefSeq" id="XP_037218372.1">
    <property type="nucleotide sequence ID" value="XM_037365130.1"/>
</dbReference>